<reference evidence="2 3" key="1">
    <citation type="journal article" date="2024" name="Int. J. Syst. Evol. Microbiol.">
        <title>Virgibacillus tibetensis sp. nov., isolated from salt lake on the Tibetan Plateau of China.</title>
        <authorList>
            <person name="Phurbu D."/>
            <person name="Liu Z.-X."/>
            <person name="Wang R."/>
            <person name="Zheng Y.-Y."/>
            <person name="Liu H.-C."/>
            <person name="Zhou Y.-G."/>
            <person name="Yu Y.-J."/>
            <person name="Li A.-H."/>
        </authorList>
    </citation>
    <scope>NUCLEOTIDE SEQUENCE [LARGE SCALE GENOMIC DNA]</scope>
    <source>
        <strain evidence="2 3">C22-A2</strain>
    </source>
</reference>
<dbReference type="EMBL" id="JARZFX010000002">
    <property type="protein sequence ID" value="MEC5422946.1"/>
    <property type="molecule type" value="Genomic_DNA"/>
</dbReference>
<proteinExistence type="predicted"/>
<keyword evidence="1" id="KW-0812">Transmembrane</keyword>
<organism evidence="2 3">
    <name type="scientific">Virgibacillus tibetensis</name>
    <dbReference type="NCBI Taxonomy" id="3042313"/>
    <lineage>
        <taxon>Bacteria</taxon>
        <taxon>Bacillati</taxon>
        <taxon>Bacillota</taxon>
        <taxon>Bacilli</taxon>
        <taxon>Bacillales</taxon>
        <taxon>Bacillaceae</taxon>
        <taxon>Virgibacillus</taxon>
    </lineage>
</organism>
<name>A0ABU6KCA3_9BACI</name>
<evidence type="ECO:0000313" key="2">
    <source>
        <dbReference type="EMBL" id="MEC5422946.1"/>
    </source>
</evidence>
<feature type="transmembrane region" description="Helical" evidence="1">
    <location>
        <begin position="12"/>
        <end position="32"/>
    </location>
</feature>
<keyword evidence="1" id="KW-0472">Membrane</keyword>
<accession>A0ABU6KCA3</accession>
<evidence type="ECO:0000256" key="1">
    <source>
        <dbReference type="SAM" id="Phobius"/>
    </source>
</evidence>
<dbReference type="InterPro" id="IPR025441">
    <property type="entry name" value="DUF4181"/>
</dbReference>
<gene>
    <name evidence="2" type="ORF">QGM71_05470</name>
</gene>
<feature type="transmembrane region" description="Helical" evidence="1">
    <location>
        <begin position="58"/>
        <end position="78"/>
    </location>
</feature>
<dbReference type="RefSeq" id="WP_327606517.1">
    <property type="nucleotide sequence ID" value="NZ_JARZFX010000002.1"/>
</dbReference>
<dbReference type="Proteomes" id="UP001335737">
    <property type="component" value="Unassembled WGS sequence"/>
</dbReference>
<sequence length="144" mass="17527">MLFDIIEPIFWIKFFLVLIIFVLLLVVFNALMRRWLKVEKKRLFSYNHINQQHKKIDWTIRITFIAIFLFGYFYNISAEPYERVWFLEIWILMFIFIMVSQTVQAIMEWKYAGNRKAYILTISELLFIGILLISMFSTNVFGLF</sequence>
<keyword evidence="1" id="KW-1133">Transmembrane helix</keyword>
<keyword evidence="3" id="KW-1185">Reference proteome</keyword>
<dbReference type="Pfam" id="PF13789">
    <property type="entry name" value="DUF4181"/>
    <property type="match status" value="1"/>
</dbReference>
<feature type="transmembrane region" description="Helical" evidence="1">
    <location>
        <begin position="84"/>
        <end position="106"/>
    </location>
</feature>
<comment type="caution">
    <text evidence="2">The sequence shown here is derived from an EMBL/GenBank/DDBJ whole genome shotgun (WGS) entry which is preliminary data.</text>
</comment>
<protein>
    <submittedName>
        <fullName evidence="2">DUF4181 domain-containing protein</fullName>
    </submittedName>
</protein>
<evidence type="ECO:0000313" key="3">
    <source>
        <dbReference type="Proteomes" id="UP001335737"/>
    </source>
</evidence>
<feature type="transmembrane region" description="Helical" evidence="1">
    <location>
        <begin position="118"/>
        <end position="141"/>
    </location>
</feature>